<keyword evidence="3" id="KW-0732">Signal</keyword>
<keyword evidence="2" id="KW-1133">Transmembrane helix</keyword>
<protein>
    <recommendedName>
        <fullName evidence="6">PBP domain-containing protein</fullName>
    </recommendedName>
</protein>
<name>A0A919BGR4_STRFL</name>
<feature type="compositionally biased region" description="Low complexity" evidence="1">
    <location>
        <begin position="709"/>
        <end position="719"/>
    </location>
</feature>
<dbReference type="AlphaFoldDB" id="A0A919BGR4"/>
<sequence>MKRNRARAGGLAALLAALVLALLPLPQDPPAAAAEPAGSAVTLRGTKGPHDDFSGLEVTVHQTENLRAQGLRITWKGGKPTQGTATDYLQIMQCWGDDPAGPKREQCQYGASRIGPGNGNYGSFIAQRLIPVGSDPLETQYDEPIPYPGVPGQTTDPFVPFTPVSGPATTSLNDWTYFNPGDTNEEAFARTQVDGTGEAAFNLQTTREAPHLGCGDPVGTGAAAHGRKCWLVVVPRGSHEPDGSAGNNGRPHTSPLSTTHWNQRIVFPLGFLPVGDPCPTDKAERRTSGSELVTDAITSWQASLCSGGTTRFTFTQRGEELTRSGLLAPTSTSPGLGFTVEPVGEGGKTGFVHAPVAVSALTVGFYWEADRMGLVKDLRLNPRLLAKLLTASYPYDVRELTDKAPAPDHLKGNPESIVKDPEFLKLNPEFERTPQSVMNYPGGILLSAERSDVVRVVWKYLSGDKDARAFLEGTPDPWGMKVNSYFKDLALATAGTDEFPKADPTLTELTDATGEKHLAYGLLDRSPYASDMHDVARWVRRGTNGSKDDAVLDPLSGDLKLVTADVLPGARRAYGLTDAASAARYQLQVAALPNADGTYVLPTTAAMLAAVDQAGRSPVPGVLAPDPAGARKTAYPLTVIAYAVASTGLPADARKDYARVMRYAAGPGQKQGVAPGELPLGYAPMPPKLKAQAAVAADRLERGAPPAPGTTTGGPATAPGPGGGDPDPDGAGSGGTTGGGSATGSGTGGGGDPGTGSGDGSGSGSGGTGTGTPSSAPPGGPSAGASGAGGGAGGSAGPQLAATTGTTPSELLGPIRWALLGVLAAGGAAAVAGPALLGFAGRRATPADPPRTGIRNLKSD</sequence>
<feature type="chain" id="PRO_5036895997" description="PBP domain-containing protein" evidence="3">
    <location>
        <begin position="34"/>
        <end position="860"/>
    </location>
</feature>
<evidence type="ECO:0008006" key="6">
    <source>
        <dbReference type="Google" id="ProtNLM"/>
    </source>
</evidence>
<keyword evidence="2" id="KW-0472">Membrane</keyword>
<proteinExistence type="predicted"/>
<dbReference type="SUPFAM" id="SSF53850">
    <property type="entry name" value="Periplasmic binding protein-like II"/>
    <property type="match status" value="1"/>
</dbReference>
<feature type="region of interest" description="Disordered" evidence="1">
    <location>
        <begin position="841"/>
        <end position="860"/>
    </location>
</feature>
<evidence type="ECO:0000256" key="1">
    <source>
        <dbReference type="SAM" id="MobiDB-lite"/>
    </source>
</evidence>
<reference evidence="4" key="2">
    <citation type="submission" date="2020-09" db="EMBL/GenBank/DDBJ databases">
        <authorList>
            <person name="Sun Q."/>
            <person name="Ohkuma M."/>
        </authorList>
    </citation>
    <scope>NUCLEOTIDE SEQUENCE</scope>
    <source>
        <strain evidence="4">JCM 4122</strain>
    </source>
</reference>
<gene>
    <name evidence="4" type="ORF">GCM10017667_15500</name>
</gene>
<feature type="signal peptide" evidence="3">
    <location>
        <begin position="1"/>
        <end position="33"/>
    </location>
</feature>
<organism evidence="4 5">
    <name type="scientific">Streptomyces filamentosus</name>
    <name type="common">Streptomyces roseosporus</name>
    <dbReference type="NCBI Taxonomy" id="67294"/>
    <lineage>
        <taxon>Bacteria</taxon>
        <taxon>Bacillati</taxon>
        <taxon>Actinomycetota</taxon>
        <taxon>Actinomycetes</taxon>
        <taxon>Kitasatosporales</taxon>
        <taxon>Streptomycetaceae</taxon>
        <taxon>Streptomyces</taxon>
    </lineage>
</organism>
<dbReference type="Gene3D" id="3.40.190.10">
    <property type="entry name" value="Periplasmic binding protein-like II"/>
    <property type="match status" value="2"/>
</dbReference>
<accession>A0A919BGR4</accession>
<keyword evidence="2" id="KW-0812">Transmembrane</keyword>
<feature type="transmembrane region" description="Helical" evidence="2">
    <location>
        <begin position="817"/>
        <end position="841"/>
    </location>
</feature>
<dbReference type="EMBL" id="BNBE01000001">
    <property type="protein sequence ID" value="GHF87749.1"/>
    <property type="molecule type" value="Genomic_DNA"/>
</dbReference>
<feature type="compositionally biased region" description="Gly residues" evidence="1">
    <location>
        <begin position="786"/>
        <end position="796"/>
    </location>
</feature>
<comment type="caution">
    <text evidence="4">The sequence shown here is derived from an EMBL/GenBank/DDBJ whole genome shotgun (WGS) entry which is preliminary data.</text>
</comment>
<reference evidence="4" key="1">
    <citation type="journal article" date="2014" name="Int. J. Syst. Evol. Microbiol.">
        <title>Complete genome sequence of Corynebacterium casei LMG S-19264T (=DSM 44701T), isolated from a smear-ripened cheese.</title>
        <authorList>
            <consortium name="US DOE Joint Genome Institute (JGI-PGF)"/>
            <person name="Walter F."/>
            <person name="Albersmeier A."/>
            <person name="Kalinowski J."/>
            <person name="Ruckert C."/>
        </authorList>
    </citation>
    <scope>NUCLEOTIDE SEQUENCE</scope>
    <source>
        <strain evidence="4">JCM 4122</strain>
    </source>
</reference>
<keyword evidence="5" id="KW-1185">Reference proteome</keyword>
<evidence type="ECO:0000313" key="5">
    <source>
        <dbReference type="Proteomes" id="UP000632849"/>
    </source>
</evidence>
<evidence type="ECO:0000313" key="4">
    <source>
        <dbReference type="EMBL" id="GHF87749.1"/>
    </source>
</evidence>
<evidence type="ECO:0000256" key="3">
    <source>
        <dbReference type="SAM" id="SignalP"/>
    </source>
</evidence>
<dbReference type="RefSeq" id="WP_190041129.1">
    <property type="nucleotide sequence ID" value="NZ_BNBE01000001.1"/>
</dbReference>
<feature type="compositionally biased region" description="Gly residues" evidence="1">
    <location>
        <begin position="720"/>
        <end position="770"/>
    </location>
</feature>
<dbReference type="Proteomes" id="UP000632849">
    <property type="component" value="Unassembled WGS sequence"/>
</dbReference>
<feature type="region of interest" description="Disordered" evidence="1">
    <location>
        <begin position="702"/>
        <end position="809"/>
    </location>
</feature>
<evidence type="ECO:0000256" key="2">
    <source>
        <dbReference type="SAM" id="Phobius"/>
    </source>
</evidence>